<evidence type="ECO:0000313" key="1">
    <source>
        <dbReference type="EMBL" id="UZF46017.1"/>
    </source>
</evidence>
<organism evidence="1 2">
    <name type="scientific">Rhodococcus rhodochrous</name>
    <dbReference type="NCBI Taxonomy" id="1829"/>
    <lineage>
        <taxon>Bacteria</taxon>
        <taxon>Bacillati</taxon>
        <taxon>Actinomycetota</taxon>
        <taxon>Actinomycetes</taxon>
        <taxon>Mycobacteriales</taxon>
        <taxon>Nocardiaceae</taxon>
        <taxon>Rhodococcus</taxon>
    </lineage>
</organism>
<reference evidence="1 2" key="1">
    <citation type="journal article" date="2021" name="Front. Microbiol.">
        <title>Bacterial Transformation of Aromatic Monomers in Softwood Black Liquor.</title>
        <authorList>
            <person name="Navas L.E."/>
            <person name="Dexter G."/>
            <person name="Liu J."/>
            <person name="Levy-Booth D."/>
            <person name="Cho M."/>
            <person name="Jang S.K."/>
            <person name="Mansfield S.D."/>
            <person name="Renneckar S."/>
            <person name="Mohn W.W."/>
            <person name="Eltis L.D."/>
        </authorList>
    </citation>
    <scope>NUCLEOTIDE SEQUENCE [LARGE SCALE GENOMIC DNA]</scope>
    <source>
        <strain evidence="1 2">GD02</strain>
    </source>
</reference>
<protein>
    <submittedName>
        <fullName evidence="1">Uncharacterized protein</fullName>
    </submittedName>
</protein>
<dbReference type="RefSeq" id="WP_229582358.1">
    <property type="nucleotide sequence ID" value="NZ_CP083974.1"/>
</dbReference>
<dbReference type="Proteomes" id="UP001162740">
    <property type="component" value="Chromosome"/>
</dbReference>
<dbReference type="EMBL" id="CP083974">
    <property type="protein sequence ID" value="UZF46017.1"/>
    <property type="molecule type" value="Genomic_DNA"/>
</dbReference>
<sequence length="158" mass="16994">MTTRGTDALPRSIRGLQQRFRMLHADALPAAGTYRAVFVGPAALRAAAPRAIAFGGMPRWYGKRFADDGNAVNLLADADGALREVLPMRVALEPSWLDGRPAIVVSYGSDGPVPWRWVRDEFRPVDDGTLLGLTFVATPASRVAASPFTLVRDAPHGA</sequence>
<gene>
    <name evidence="1" type="ORF">KUM34_004850</name>
</gene>
<name>A0AA46WYS5_RHORH</name>
<proteinExistence type="predicted"/>
<evidence type="ECO:0000313" key="2">
    <source>
        <dbReference type="Proteomes" id="UP001162740"/>
    </source>
</evidence>
<accession>A0AA46WYS5</accession>
<dbReference type="AlphaFoldDB" id="A0AA46WYS5"/>